<reference evidence="2" key="1">
    <citation type="journal article" date="2018" name="Nat. Microbiol.">
        <title>Leveraging single-cell genomics to expand the fungal tree of life.</title>
        <authorList>
            <person name="Ahrendt S.R."/>
            <person name="Quandt C.A."/>
            <person name="Ciobanu D."/>
            <person name="Clum A."/>
            <person name="Salamov A."/>
            <person name="Andreopoulos B."/>
            <person name="Cheng J.F."/>
            <person name="Woyke T."/>
            <person name="Pelin A."/>
            <person name="Henrissat B."/>
            <person name="Reynolds N.K."/>
            <person name="Benny G.L."/>
            <person name="Smith M.E."/>
            <person name="James T.Y."/>
            <person name="Grigoriev I.V."/>
        </authorList>
    </citation>
    <scope>NUCLEOTIDE SEQUENCE [LARGE SCALE GENOMIC DNA]</scope>
    <source>
        <strain evidence="2">RSA 468</strain>
    </source>
</reference>
<proteinExistence type="predicted"/>
<dbReference type="Proteomes" id="UP000268162">
    <property type="component" value="Unassembled WGS sequence"/>
</dbReference>
<dbReference type="EMBL" id="ML002802">
    <property type="protein sequence ID" value="RKP35729.1"/>
    <property type="molecule type" value="Genomic_DNA"/>
</dbReference>
<evidence type="ECO:0000313" key="2">
    <source>
        <dbReference type="Proteomes" id="UP000268162"/>
    </source>
</evidence>
<gene>
    <name evidence="1" type="ORF">BJ085DRAFT_28318</name>
</gene>
<organism evidence="1 2">
    <name type="scientific">Dimargaris cristalligena</name>
    <dbReference type="NCBI Taxonomy" id="215637"/>
    <lineage>
        <taxon>Eukaryota</taxon>
        <taxon>Fungi</taxon>
        <taxon>Fungi incertae sedis</taxon>
        <taxon>Zoopagomycota</taxon>
        <taxon>Kickxellomycotina</taxon>
        <taxon>Dimargaritomycetes</taxon>
        <taxon>Dimargaritales</taxon>
        <taxon>Dimargaritaceae</taxon>
        <taxon>Dimargaris</taxon>
    </lineage>
</organism>
<accession>A0A4V1J4J0</accession>
<keyword evidence="2" id="KW-1185">Reference proteome</keyword>
<evidence type="ECO:0000313" key="1">
    <source>
        <dbReference type="EMBL" id="RKP35729.1"/>
    </source>
</evidence>
<sequence>MTTPNPAPISSNSMNLPSFTTRELATVTLGHADKEATASLPILKAISNRPDLPDNYTNVAHPYWWSRAIIRVHVYWPPPAAALGLAEAKSVIAEGEYCTSKLYQQLELLENFKSQ</sequence>
<protein>
    <submittedName>
        <fullName evidence="1">Uncharacterized protein</fullName>
    </submittedName>
</protein>
<dbReference type="AlphaFoldDB" id="A0A4V1J4J0"/>
<name>A0A4V1J4J0_9FUNG</name>